<accession>A0A239PMS8</accession>
<organism evidence="2 3">
    <name type="scientific">Amphiplicatus metriothermophilus</name>
    <dbReference type="NCBI Taxonomy" id="1519374"/>
    <lineage>
        <taxon>Bacteria</taxon>
        <taxon>Pseudomonadati</taxon>
        <taxon>Pseudomonadota</taxon>
        <taxon>Alphaproteobacteria</taxon>
        <taxon>Parvularculales</taxon>
        <taxon>Parvularculaceae</taxon>
        <taxon>Amphiplicatus</taxon>
    </lineage>
</organism>
<dbReference type="Gene3D" id="3.90.550.10">
    <property type="entry name" value="Spore Coat Polysaccharide Biosynthesis Protein SpsA, Chain A"/>
    <property type="match status" value="1"/>
</dbReference>
<name>A0A239PMS8_9PROT</name>
<evidence type="ECO:0000313" key="2">
    <source>
        <dbReference type="EMBL" id="SNT68444.1"/>
    </source>
</evidence>
<protein>
    <submittedName>
        <fullName evidence="2">Glycosyltransferase, GT2 family</fullName>
    </submittedName>
</protein>
<reference evidence="2 3" key="1">
    <citation type="submission" date="2017-07" db="EMBL/GenBank/DDBJ databases">
        <authorList>
            <person name="Sun Z.S."/>
            <person name="Albrecht U."/>
            <person name="Echele G."/>
            <person name="Lee C.C."/>
        </authorList>
    </citation>
    <scope>NUCLEOTIDE SEQUENCE [LARGE SCALE GENOMIC DNA]</scope>
    <source>
        <strain evidence="2 3">CGMCC 1.12710</strain>
    </source>
</reference>
<dbReference type="InterPro" id="IPR001173">
    <property type="entry name" value="Glyco_trans_2-like"/>
</dbReference>
<dbReference type="Pfam" id="PF00535">
    <property type="entry name" value="Glycos_transf_2"/>
    <property type="match status" value="1"/>
</dbReference>
<dbReference type="PANTHER" id="PTHR43179:SF11">
    <property type="entry name" value="GLYCOSYL TRANSFERASE"/>
    <property type="match status" value="1"/>
</dbReference>
<dbReference type="OrthoDB" id="9771846at2"/>
<feature type="domain" description="Glycosyltransferase 2-like" evidence="1">
    <location>
        <begin position="7"/>
        <end position="171"/>
    </location>
</feature>
<dbReference type="InterPro" id="IPR029044">
    <property type="entry name" value="Nucleotide-diphossugar_trans"/>
</dbReference>
<dbReference type="RefSeq" id="WP_089411386.1">
    <property type="nucleotide sequence ID" value="NZ_FZQA01000001.1"/>
</dbReference>
<dbReference type="SUPFAM" id="SSF53448">
    <property type="entry name" value="Nucleotide-diphospho-sugar transferases"/>
    <property type="match status" value="1"/>
</dbReference>
<evidence type="ECO:0000313" key="3">
    <source>
        <dbReference type="Proteomes" id="UP000198346"/>
    </source>
</evidence>
<gene>
    <name evidence="2" type="ORF">SAMN06297382_0946</name>
</gene>
<dbReference type="PANTHER" id="PTHR43179">
    <property type="entry name" value="RHAMNOSYLTRANSFERASE WBBL"/>
    <property type="match status" value="1"/>
</dbReference>
<dbReference type="AlphaFoldDB" id="A0A239PMS8"/>
<keyword evidence="2" id="KW-0808">Transferase</keyword>
<dbReference type="Proteomes" id="UP000198346">
    <property type="component" value="Unassembled WGS sequence"/>
</dbReference>
<sequence length="350" mass="38303">MTAPAATVLIVNYDSGDRLAKCLAHLERQTRRDFETIVVDNQSTDGSQAAARRAGVVLIEAGANLGFAAANNLGAKRARGEWLVFLNPDAYPAPDWFEKLMEGAARYPWADAFGSAQLDAADPGRIDGAGDVFHVLGVPYRGHFGWPAEKLPADGECFAPCAAAAMYRRTRFDALGGFDESFFCYGEDVDLGFRLRLAGGRCVQLSHARVLHEGSGVTGRRSDFTVYHGNRNRIWTTYKNMPGALYWPLMPLRIAADLCFLARAYSVGTGPSYARALRDGYGGLAALKEKRRAIQKARRVSAFALARMLVWSPVRMLRREGALRPLRAAIGRHESGTANPLPERSRAKAP</sequence>
<dbReference type="EMBL" id="FZQA01000001">
    <property type="protein sequence ID" value="SNT68444.1"/>
    <property type="molecule type" value="Genomic_DNA"/>
</dbReference>
<proteinExistence type="predicted"/>
<dbReference type="GO" id="GO:0016740">
    <property type="term" value="F:transferase activity"/>
    <property type="evidence" value="ECO:0007669"/>
    <property type="project" value="UniProtKB-KW"/>
</dbReference>
<evidence type="ECO:0000259" key="1">
    <source>
        <dbReference type="Pfam" id="PF00535"/>
    </source>
</evidence>
<dbReference type="CDD" id="cd04186">
    <property type="entry name" value="GT_2_like_c"/>
    <property type="match status" value="1"/>
</dbReference>
<keyword evidence="3" id="KW-1185">Reference proteome</keyword>